<evidence type="ECO:0000313" key="2">
    <source>
        <dbReference type="EMBL" id="MBA8925619.1"/>
    </source>
</evidence>
<protein>
    <submittedName>
        <fullName evidence="2">GNAT superfamily N-acetyltransferase</fullName>
    </submittedName>
</protein>
<evidence type="ECO:0000313" key="3">
    <source>
        <dbReference type="Proteomes" id="UP000517916"/>
    </source>
</evidence>
<accession>A0ABR6BFF7</accession>
<organism evidence="2 3">
    <name type="scientific">Kutzneria viridogrisea</name>
    <dbReference type="NCBI Taxonomy" id="47990"/>
    <lineage>
        <taxon>Bacteria</taxon>
        <taxon>Bacillati</taxon>
        <taxon>Actinomycetota</taxon>
        <taxon>Actinomycetes</taxon>
        <taxon>Pseudonocardiales</taxon>
        <taxon>Pseudonocardiaceae</taxon>
        <taxon>Kutzneria</taxon>
    </lineage>
</organism>
<dbReference type="Pfam" id="PF13508">
    <property type="entry name" value="Acetyltransf_7"/>
    <property type="match status" value="1"/>
</dbReference>
<keyword evidence="3" id="KW-1185">Reference proteome</keyword>
<dbReference type="PANTHER" id="PTHR43233:SF1">
    <property type="entry name" value="FAMILY N-ACETYLTRANSFERASE, PUTATIVE (AFU_ORTHOLOGUE AFUA_6G03350)-RELATED"/>
    <property type="match status" value="1"/>
</dbReference>
<dbReference type="CDD" id="cd04301">
    <property type="entry name" value="NAT_SF"/>
    <property type="match status" value="1"/>
</dbReference>
<dbReference type="InterPro" id="IPR016181">
    <property type="entry name" value="Acyl_CoA_acyltransferase"/>
</dbReference>
<dbReference type="PANTHER" id="PTHR43233">
    <property type="entry name" value="FAMILY N-ACETYLTRANSFERASE, PUTATIVE (AFU_ORTHOLOGUE AFUA_6G03350)-RELATED"/>
    <property type="match status" value="1"/>
</dbReference>
<dbReference type="SUPFAM" id="SSF55729">
    <property type="entry name" value="Acyl-CoA N-acyltransferases (Nat)"/>
    <property type="match status" value="1"/>
</dbReference>
<dbReference type="Proteomes" id="UP000517916">
    <property type="component" value="Unassembled WGS sequence"/>
</dbReference>
<dbReference type="RefSeq" id="WP_318296239.1">
    <property type="nucleotide sequence ID" value="NZ_BAAABQ010000059.1"/>
</dbReference>
<proteinExistence type="predicted"/>
<dbReference type="InterPro" id="IPR053144">
    <property type="entry name" value="Acetyltransferase_Butenolide"/>
</dbReference>
<feature type="domain" description="N-acetyltransferase" evidence="1">
    <location>
        <begin position="7"/>
        <end position="143"/>
    </location>
</feature>
<dbReference type="EMBL" id="JACJID010000002">
    <property type="protein sequence ID" value="MBA8925619.1"/>
    <property type="molecule type" value="Genomic_DNA"/>
</dbReference>
<dbReference type="PROSITE" id="PS51186">
    <property type="entry name" value="GNAT"/>
    <property type="match status" value="1"/>
</dbReference>
<reference evidence="2 3" key="1">
    <citation type="submission" date="2020-08" db="EMBL/GenBank/DDBJ databases">
        <title>Genomic Encyclopedia of Archaeal and Bacterial Type Strains, Phase II (KMG-II): from individual species to whole genera.</title>
        <authorList>
            <person name="Goeker M."/>
        </authorList>
    </citation>
    <scope>NUCLEOTIDE SEQUENCE [LARGE SCALE GENOMIC DNA]</scope>
    <source>
        <strain evidence="2 3">DSM 43850</strain>
    </source>
</reference>
<gene>
    <name evidence="2" type="ORF">BC739_002818</name>
</gene>
<sequence length="143" mass="15258">MTGELASRYRLVAEAPGVRDYLALRERSGLTPRTEEQATAALPGSWAACHVVDGETGATVAMGRVLGDGGWYFHVVDMAVLPDHQRRGLGDAVLKFLLATIREKAPAGAYVNLLADPPGRRLYGRHGFTETAPGSIGMALVLD</sequence>
<evidence type="ECO:0000259" key="1">
    <source>
        <dbReference type="PROSITE" id="PS51186"/>
    </source>
</evidence>
<name>A0ABR6BFF7_9PSEU</name>
<dbReference type="Gene3D" id="3.40.630.30">
    <property type="match status" value="1"/>
</dbReference>
<comment type="caution">
    <text evidence="2">The sequence shown here is derived from an EMBL/GenBank/DDBJ whole genome shotgun (WGS) entry which is preliminary data.</text>
</comment>
<dbReference type="InterPro" id="IPR000182">
    <property type="entry name" value="GNAT_dom"/>
</dbReference>